<name>A0A177WS62_BATDL</name>
<dbReference type="PANTHER" id="PTHR13554">
    <property type="entry name" value="26S PROTEASOME NON-ATPASE REGULATORY SUBUNIT 5-RELATED"/>
    <property type="match status" value="1"/>
</dbReference>
<dbReference type="EMBL" id="DS022308">
    <property type="protein sequence ID" value="OAJ42949.1"/>
    <property type="molecule type" value="Genomic_DNA"/>
</dbReference>
<gene>
    <name evidence="1" type="ORF">BDEG_26337</name>
</gene>
<evidence type="ECO:0000313" key="1">
    <source>
        <dbReference type="EMBL" id="OAJ42949.1"/>
    </source>
</evidence>
<organism evidence="1 2">
    <name type="scientific">Batrachochytrium dendrobatidis (strain JEL423)</name>
    <dbReference type="NCBI Taxonomy" id="403673"/>
    <lineage>
        <taxon>Eukaryota</taxon>
        <taxon>Fungi</taxon>
        <taxon>Fungi incertae sedis</taxon>
        <taxon>Chytridiomycota</taxon>
        <taxon>Chytridiomycota incertae sedis</taxon>
        <taxon>Chytridiomycetes</taxon>
        <taxon>Rhizophydiales</taxon>
        <taxon>Rhizophydiales incertae sedis</taxon>
        <taxon>Batrachochytrium</taxon>
    </lineage>
</organism>
<dbReference type="InterPro" id="IPR016024">
    <property type="entry name" value="ARM-type_fold"/>
</dbReference>
<dbReference type="VEuPathDB" id="FungiDB:BDEG_26337"/>
<proteinExistence type="predicted"/>
<evidence type="ECO:0008006" key="3">
    <source>
        <dbReference type="Google" id="ProtNLM"/>
    </source>
</evidence>
<accession>A0A177WS62</accession>
<dbReference type="Proteomes" id="UP000077115">
    <property type="component" value="Unassembled WGS sequence"/>
</dbReference>
<dbReference type="InterPro" id="IPR019538">
    <property type="entry name" value="PSMD5"/>
</dbReference>
<dbReference type="SUPFAM" id="SSF48371">
    <property type="entry name" value="ARM repeat"/>
    <property type="match status" value="1"/>
</dbReference>
<reference evidence="1 2" key="1">
    <citation type="submission" date="2006-10" db="EMBL/GenBank/DDBJ databases">
        <title>The Genome Sequence of Batrachochytrium dendrobatidis JEL423.</title>
        <authorList>
            <consortium name="The Broad Institute Genome Sequencing Platform"/>
            <person name="Birren B."/>
            <person name="Lander E."/>
            <person name="Galagan J."/>
            <person name="Cuomo C."/>
            <person name="Devon K."/>
            <person name="Jaffe D."/>
            <person name="Butler J."/>
            <person name="Alvarez P."/>
            <person name="Gnerre S."/>
            <person name="Grabherr M."/>
            <person name="Kleber M."/>
            <person name="Mauceli E."/>
            <person name="Brockman W."/>
            <person name="Young S."/>
            <person name="LaButti K."/>
            <person name="Sykes S."/>
            <person name="DeCaprio D."/>
            <person name="Crawford M."/>
            <person name="Koehrsen M."/>
            <person name="Engels R."/>
            <person name="Montgomery P."/>
            <person name="Pearson M."/>
            <person name="Howarth C."/>
            <person name="Larson L."/>
            <person name="White J."/>
            <person name="O'Leary S."/>
            <person name="Kodira C."/>
            <person name="Zeng Q."/>
            <person name="Yandava C."/>
            <person name="Alvarado L."/>
            <person name="Longcore J."/>
            <person name="James T."/>
        </authorList>
    </citation>
    <scope>NUCLEOTIDE SEQUENCE [LARGE SCALE GENOMIC DNA]</scope>
    <source>
        <strain evidence="1 2">JEL423</strain>
    </source>
</reference>
<dbReference type="AlphaFoldDB" id="A0A177WS62"/>
<dbReference type="Gene3D" id="1.25.10.10">
    <property type="entry name" value="Leucine-rich Repeat Variant"/>
    <property type="match status" value="1"/>
</dbReference>
<dbReference type="STRING" id="403673.A0A177WS62"/>
<protein>
    <recommendedName>
        <fullName evidence="3">26S proteasome non-ATPase regulatory subunit 5</fullName>
    </recommendedName>
</protein>
<evidence type="ECO:0000313" key="2">
    <source>
        <dbReference type="Proteomes" id="UP000077115"/>
    </source>
</evidence>
<dbReference type="InterPro" id="IPR011989">
    <property type="entry name" value="ARM-like"/>
</dbReference>
<dbReference type="Pfam" id="PF10508">
    <property type="entry name" value="Proteasom_PSMB"/>
    <property type="match status" value="1"/>
</dbReference>
<dbReference type="PANTHER" id="PTHR13554:SF10">
    <property type="entry name" value="26S PROTEASOME NON-ATPASE REGULATORY SUBUNIT 5"/>
    <property type="match status" value="1"/>
</dbReference>
<dbReference type="GO" id="GO:0043248">
    <property type="term" value="P:proteasome assembly"/>
    <property type="evidence" value="ECO:0007669"/>
    <property type="project" value="InterPro"/>
</dbReference>
<dbReference type="GO" id="GO:0005829">
    <property type="term" value="C:cytosol"/>
    <property type="evidence" value="ECO:0007669"/>
    <property type="project" value="TreeGrafter"/>
</dbReference>
<reference evidence="1 2" key="2">
    <citation type="submission" date="2016-05" db="EMBL/GenBank/DDBJ databases">
        <title>Lineage-specific infection strategies underlie the spectrum of fungal disease in amphibians.</title>
        <authorList>
            <person name="Cuomo C.A."/>
            <person name="Farrer R.A."/>
            <person name="James T."/>
            <person name="Longcore J."/>
            <person name="Birren B."/>
        </authorList>
    </citation>
    <scope>NUCLEOTIDE SEQUENCE [LARGE SCALE GENOMIC DNA]</scope>
    <source>
        <strain evidence="1 2">JEL423</strain>
    </source>
</reference>
<dbReference type="OrthoDB" id="10250600at2759"/>
<sequence length="505" mass="55953">MTINESTTSQQALLASTQVLEHLALAHEWNSDDESALLNALTIWKVALESFSQENGQVLAPETVVAILCKSSSTSIIELCCAVLNKILSKLSFADILSFKDLLRIGFQSKLSVVNNLVFNIIQRAVYSESDLRLLVESNIFTLVIQCIAFENSQVAEMASSFLKQLGRHPFALEALLSPDNISTMDRLSSESITVKLRIYDLLVNISMSSQSAFDYCAQQGALSSLTGVIFQNDLLESINVIEILTSFTETPNGYFFLEKAGVISQLFDALQISPNVDDIVSRLTTCATIKFWGMLIFNQHQYAEAIQTRFDILGALQPFLEESDSDIKDAIFVAVANFGSREEGLTILYQQSIFLDTIIAMCRSNTGDAKLSLLRTYSCLLGVGSIDNDQTERMTLHIFEKLETHGLSIKQLMQLTKGTIEELSVAAYAVLNGVLSHTWGIEKLAHSSEFSEYVVSRHLGAIKSAQEWHMSLVRTILDHPARVTKLGGLIQEKLDATSAKEFLY</sequence>
<dbReference type="eggNOG" id="KOG4413">
    <property type="taxonomic scope" value="Eukaryota"/>
</dbReference>